<dbReference type="InterPro" id="IPR050155">
    <property type="entry name" value="HAD-like_hydrolase_sf"/>
</dbReference>
<dbReference type="InterPro" id="IPR036412">
    <property type="entry name" value="HAD-like_sf"/>
</dbReference>
<dbReference type="Gene3D" id="3.40.50.1000">
    <property type="entry name" value="HAD superfamily/HAD-like"/>
    <property type="match status" value="1"/>
</dbReference>
<evidence type="ECO:0000256" key="1">
    <source>
        <dbReference type="ARBA" id="ARBA00001946"/>
    </source>
</evidence>
<protein>
    <submittedName>
        <fullName evidence="6">HAD family hydrolase</fullName>
        <ecNumber evidence="6">3.1.3.-</ecNumber>
    </submittedName>
</protein>
<keyword evidence="2" id="KW-0479">Metal-binding</keyword>
<keyword evidence="4" id="KW-0460">Magnesium</keyword>
<dbReference type="NCBIfam" id="TIGR01509">
    <property type="entry name" value="HAD-SF-IA-v3"/>
    <property type="match status" value="1"/>
</dbReference>
<dbReference type="Gene3D" id="1.10.150.240">
    <property type="entry name" value="Putative phosphatase, domain 2"/>
    <property type="match status" value="1"/>
</dbReference>
<dbReference type="InterPro" id="IPR041492">
    <property type="entry name" value="HAD_2"/>
</dbReference>
<dbReference type="PANTHER" id="PTHR43434:SF23">
    <property type="entry name" value="PHOSPHOGLYCOLATE PHOSPHATASE"/>
    <property type="match status" value="1"/>
</dbReference>
<evidence type="ECO:0000256" key="3">
    <source>
        <dbReference type="ARBA" id="ARBA00022801"/>
    </source>
</evidence>
<dbReference type="InterPro" id="IPR023198">
    <property type="entry name" value="PGP-like_dom2"/>
</dbReference>
<dbReference type="PANTHER" id="PTHR43434">
    <property type="entry name" value="PHOSPHOGLYCOLATE PHOSPHATASE"/>
    <property type="match status" value="1"/>
</dbReference>
<dbReference type="RefSeq" id="WP_321554462.1">
    <property type="nucleotide sequence ID" value="NZ_JAXIVU010000027.1"/>
</dbReference>
<dbReference type="SUPFAM" id="SSF56784">
    <property type="entry name" value="HAD-like"/>
    <property type="match status" value="1"/>
</dbReference>
<dbReference type="EMBL" id="JAXIVU010000027">
    <property type="protein sequence ID" value="MDY7220379.1"/>
    <property type="molecule type" value="Genomic_DNA"/>
</dbReference>
<dbReference type="SFLD" id="SFLDG01129">
    <property type="entry name" value="C1.5:_HAD__Beta-PGM__Phosphata"/>
    <property type="match status" value="1"/>
</dbReference>
<name>A0ABU5GU37_9GAMM</name>
<accession>A0ABU5GU37</accession>
<keyword evidence="5" id="KW-0119">Carbohydrate metabolism</keyword>
<dbReference type="Proteomes" id="UP001294570">
    <property type="component" value="Unassembled WGS sequence"/>
</dbReference>
<comment type="caution">
    <text evidence="6">The sequence shown here is derived from an EMBL/GenBank/DDBJ whole genome shotgun (WGS) entry which is preliminary data.</text>
</comment>
<dbReference type="InterPro" id="IPR006439">
    <property type="entry name" value="HAD-SF_hydro_IA"/>
</dbReference>
<sequence>MSIKAVLFDLDGTLLDTAKDFYAIVQTMRAERQLPPLVHEERFRQQVSRGALAMVAYAFNLNMENPQLEPLRDEFLAHYEIRFAEFTKPFTGVLEQLNFLDQVGIRWGVATNKPLRFAAPLMKALGLSARCAVLLCPDHVEKSKPAPDMLLAASKQLAFHPRQIIYVGDDQRDIEAGRAAGMRTIAVRYGYNQAGDNPDNWGADAVINNISELRFLLEI</sequence>
<evidence type="ECO:0000256" key="4">
    <source>
        <dbReference type="ARBA" id="ARBA00022842"/>
    </source>
</evidence>
<keyword evidence="7" id="KW-1185">Reference proteome</keyword>
<gene>
    <name evidence="6" type="ORF">TOI97_12475</name>
</gene>
<dbReference type="SFLD" id="SFLDS00003">
    <property type="entry name" value="Haloacid_Dehalogenase"/>
    <property type="match status" value="1"/>
</dbReference>
<evidence type="ECO:0000313" key="7">
    <source>
        <dbReference type="Proteomes" id="UP001294570"/>
    </source>
</evidence>
<dbReference type="Pfam" id="PF13419">
    <property type="entry name" value="HAD_2"/>
    <property type="match status" value="1"/>
</dbReference>
<evidence type="ECO:0000256" key="5">
    <source>
        <dbReference type="ARBA" id="ARBA00023277"/>
    </source>
</evidence>
<dbReference type="SFLD" id="SFLDG01135">
    <property type="entry name" value="C1.5.6:_HAD__Beta-PGM__Phospha"/>
    <property type="match status" value="1"/>
</dbReference>
<dbReference type="NCBIfam" id="TIGR01549">
    <property type="entry name" value="HAD-SF-IA-v1"/>
    <property type="match status" value="1"/>
</dbReference>
<proteinExistence type="predicted"/>
<organism evidence="6 7">
    <name type="scientific">Denitrificimonas halotolerans</name>
    <dbReference type="NCBI Taxonomy" id="3098930"/>
    <lineage>
        <taxon>Bacteria</taxon>
        <taxon>Pseudomonadati</taxon>
        <taxon>Pseudomonadota</taxon>
        <taxon>Gammaproteobacteria</taxon>
        <taxon>Pseudomonadales</taxon>
        <taxon>Pseudomonadaceae</taxon>
        <taxon>Denitrificimonas</taxon>
    </lineage>
</organism>
<keyword evidence="3 6" id="KW-0378">Hydrolase</keyword>
<evidence type="ECO:0000256" key="2">
    <source>
        <dbReference type="ARBA" id="ARBA00022723"/>
    </source>
</evidence>
<evidence type="ECO:0000313" key="6">
    <source>
        <dbReference type="EMBL" id="MDY7220379.1"/>
    </source>
</evidence>
<dbReference type="EC" id="3.1.3.-" evidence="6"/>
<dbReference type="InterPro" id="IPR023214">
    <property type="entry name" value="HAD_sf"/>
</dbReference>
<reference evidence="6 7" key="1">
    <citation type="submission" date="2023-12" db="EMBL/GenBank/DDBJ databases">
        <title>Denitrificimonas halotolerans sp. nov.,a novel species isolated from landfill leachate.</title>
        <authorList>
            <person name="Wang S."/>
        </authorList>
    </citation>
    <scope>NUCLEOTIDE SEQUENCE [LARGE SCALE GENOMIC DNA]</scope>
    <source>
        <strain evidence="6 7">JX-1</strain>
    </source>
</reference>
<comment type="cofactor">
    <cofactor evidence="1">
        <name>Mg(2+)</name>
        <dbReference type="ChEBI" id="CHEBI:18420"/>
    </cofactor>
</comment>
<dbReference type="GO" id="GO:0016787">
    <property type="term" value="F:hydrolase activity"/>
    <property type="evidence" value="ECO:0007669"/>
    <property type="project" value="UniProtKB-KW"/>
</dbReference>